<dbReference type="SUPFAM" id="SSF56747">
    <property type="entry name" value="Prim-pol domain"/>
    <property type="match status" value="1"/>
</dbReference>
<dbReference type="SMART" id="SM00943">
    <property type="entry name" value="Prim-Pol"/>
    <property type="match status" value="1"/>
</dbReference>
<keyword evidence="3" id="KW-1185">Reference proteome</keyword>
<dbReference type="AlphaFoldDB" id="A0A916SAI6"/>
<feature type="domain" description="DNA primase/polymerase bifunctional N-terminal" evidence="1">
    <location>
        <begin position="10"/>
        <end position="178"/>
    </location>
</feature>
<dbReference type="CDD" id="cd04859">
    <property type="entry name" value="Prim_Pol"/>
    <property type="match status" value="1"/>
</dbReference>
<evidence type="ECO:0000313" key="3">
    <source>
        <dbReference type="Proteomes" id="UP000646478"/>
    </source>
</evidence>
<dbReference type="Pfam" id="PF09250">
    <property type="entry name" value="Prim-Pol"/>
    <property type="match status" value="1"/>
</dbReference>
<dbReference type="Gene3D" id="3.30.720.160">
    <property type="entry name" value="Bifunctional DNA primase/polymerase, N-terminal"/>
    <property type="match status" value="1"/>
</dbReference>
<gene>
    <name evidence="2" type="ORF">GCM10011491_19030</name>
</gene>
<organism evidence="2 3">
    <name type="scientific">Brucella endophytica</name>
    <dbReference type="NCBI Taxonomy" id="1963359"/>
    <lineage>
        <taxon>Bacteria</taxon>
        <taxon>Pseudomonadati</taxon>
        <taxon>Pseudomonadota</taxon>
        <taxon>Alphaproteobacteria</taxon>
        <taxon>Hyphomicrobiales</taxon>
        <taxon>Brucellaceae</taxon>
        <taxon>Brucella/Ochrobactrum group</taxon>
        <taxon>Brucella</taxon>
    </lineage>
</organism>
<accession>A0A916SAI6</accession>
<evidence type="ECO:0000313" key="2">
    <source>
        <dbReference type="EMBL" id="GGA91221.1"/>
    </source>
</evidence>
<protein>
    <recommendedName>
        <fullName evidence="1">DNA primase/polymerase bifunctional N-terminal domain-containing protein</fullName>
    </recommendedName>
</protein>
<dbReference type="Proteomes" id="UP000646478">
    <property type="component" value="Unassembled WGS sequence"/>
</dbReference>
<reference evidence="2" key="2">
    <citation type="submission" date="2020-09" db="EMBL/GenBank/DDBJ databases">
        <authorList>
            <person name="Sun Q."/>
            <person name="Zhou Y."/>
        </authorList>
    </citation>
    <scope>NUCLEOTIDE SEQUENCE</scope>
    <source>
        <strain evidence="2">CGMCC 1.15082</strain>
    </source>
</reference>
<reference evidence="2" key="1">
    <citation type="journal article" date="2014" name="Int. J. Syst. Evol. Microbiol.">
        <title>Complete genome sequence of Corynebacterium casei LMG S-19264T (=DSM 44701T), isolated from a smear-ripened cheese.</title>
        <authorList>
            <consortium name="US DOE Joint Genome Institute (JGI-PGF)"/>
            <person name="Walter F."/>
            <person name="Albersmeier A."/>
            <person name="Kalinowski J."/>
            <person name="Ruckert C."/>
        </authorList>
    </citation>
    <scope>NUCLEOTIDE SEQUENCE</scope>
    <source>
        <strain evidence="2">CGMCC 1.15082</strain>
    </source>
</reference>
<dbReference type="InterPro" id="IPR015330">
    <property type="entry name" value="DNA_primase/pol_bifunc_N"/>
</dbReference>
<sequence>MRKNIFANEANKFWERGFSVVPIKFRTKRPPMEGWQGNLSALPNDLKRKEWLAKYADHGIGLLLGHRVNPDWVLVALDLDDDRHINLALHYLGLNPEICRAVLSGKSGKKGKTIFALAPHDLKSTVLKGGGGLGNIDFLAAGKMTVMPPSIHPETDQPYTIAGVSILDVDLETLPRLTERDINILKAAIGSEHAVTLISGTATHDAGVSLAAILVRSGATDDEVQSIFAGLLPANYEGNSLKELPEWLASARKNGFETSAQQNQNETIASRLVSLARRKVELFHDRDGTAFATFSNDAVAETLPVKSSRFGSWLRGEAFKQLEKPVGTGPLYEAIATLETLAIYDGPLKTVYSRVAGDHIRIEIDRGVSDEGIVSITGEGWHFTHTSTFKFIRGSGFSVVPAATRGGDIYRLQRLLGLDEQGFYLLLGFLLNALRPTGPYFILLIEGEQGSGKSLFAHIVKMMIDPNRASRLRLPDNDRDLMIHAKEFWLLNFDNASGMKADMSDALCVLATGGGIAVRKLYTDGELHVMSFARPFVINGISGYANRPDLLERGIPIRLQPMGHTSRKTEGELLAELKDIMPEVLGVLYDAVSSALNNLANTEPPRNLRMADAAQWLMAAEPALKLSPGTLVQAIVDAQDDVFVDRINNDSLVIKLRQLTSNQPFEGYIGDLFAEIDAANDPNLPKTPAHLSSHLTRLRPAMAKAGISVEFLEKDRRGRKVRITSEALEGAEKPRRF</sequence>
<comment type="caution">
    <text evidence="2">The sequence shown here is derived from an EMBL/GenBank/DDBJ whole genome shotgun (WGS) entry which is preliminary data.</text>
</comment>
<evidence type="ECO:0000259" key="1">
    <source>
        <dbReference type="SMART" id="SM00943"/>
    </source>
</evidence>
<proteinExistence type="predicted"/>
<dbReference type="EMBL" id="BMHH01000006">
    <property type="protein sequence ID" value="GGA91221.1"/>
    <property type="molecule type" value="Genomic_DNA"/>
</dbReference>
<dbReference type="RefSeq" id="WP_188823818.1">
    <property type="nucleotide sequence ID" value="NZ_BMHH01000006.1"/>
</dbReference>
<name>A0A916SAI6_9HYPH</name>